<evidence type="ECO:0000313" key="1">
    <source>
        <dbReference type="EMBL" id="MFC4101641.1"/>
    </source>
</evidence>
<gene>
    <name evidence="1" type="ORF">ACFOZ8_18500</name>
</gene>
<keyword evidence="2" id="KW-1185">Reference proteome</keyword>
<accession>A0ABV8K6N2</accession>
<sequence>MNLAAYHAESNRAMPNASFHRSSAGVKQAHADRLKRRVDEVYEMSVRLTSANCRYQVLETLKQLREEAVELASELSRHAAAENQVWLMHLAHGPSLRQDAAGLRAIRDLEREHVLALDFIGTFLEQSDLELYLLDSGKAGHDYAKNERLKHLSDNLTQACLILKARFSEEEALV</sequence>
<organism evidence="1 2">
    <name type="scientific">Paenibacillus xanthanilyticus</name>
    <dbReference type="NCBI Taxonomy" id="1783531"/>
    <lineage>
        <taxon>Bacteria</taxon>
        <taxon>Bacillati</taxon>
        <taxon>Bacillota</taxon>
        <taxon>Bacilli</taxon>
        <taxon>Bacillales</taxon>
        <taxon>Paenibacillaceae</taxon>
        <taxon>Paenibacillus</taxon>
    </lineage>
</organism>
<comment type="caution">
    <text evidence="1">The sequence shown here is derived from an EMBL/GenBank/DDBJ whole genome shotgun (WGS) entry which is preliminary data.</text>
</comment>
<protein>
    <submittedName>
        <fullName evidence="1">Uncharacterized protein</fullName>
    </submittedName>
</protein>
<reference evidence="2" key="1">
    <citation type="journal article" date="2019" name="Int. J. Syst. Evol. Microbiol.">
        <title>The Global Catalogue of Microorganisms (GCM) 10K type strain sequencing project: providing services to taxonomists for standard genome sequencing and annotation.</title>
        <authorList>
            <consortium name="The Broad Institute Genomics Platform"/>
            <consortium name="The Broad Institute Genome Sequencing Center for Infectious Disease"/>
            <person name="Wu L."/>
            <person name="Ma J."/>
        </authorList>
    </citation>
    <scope>NUCLEOTIDE SEQUENCE [LARGE SCALE GENOMIC DNA]</scope>
    <source>
        <strain evidence="2">IBRC-M 10987</strain>
    </source>
</reference>
<proteinExistence type="predicted"/>
<dbReference type="RefSeq" id="WP_377720249.1">
    <property type="nucleotide sequence ID" value="NZ_JBHSAM010000028.1"/>
</dbReference>
<evidence type="ECO:0000313" key="2">
    <source>
        <dbReference type="Proteomes" id="UP001595715"/>
    </source>
</evidence>
<name>A0ABV8K6N2_9BACL</name>
<dbReference type="Proteomes" id="UP001595715">
    <property type="component" value="Unassembled WGS sequence"/>
</dbReference>
<dbReference type="EMBL" id="JBHSAM010000028">
    <property type="protein sequence ID" value="MFC4101641.1"/>
    <property type="molecule type" value="Genomic_DNA"/>
</dbReference>